<dbReference type="Proteomes" id="UP000501690">
    <property type="component" value="Linkage Group LG4"/>
</dbReference>
<organism evidence="1 2">
    <name type="scientific">Vigna unguiculata</name>
    <name type="common">Cowpea</name>
    <dbReference type="NCBI Taxonomy" id="3917"/>
    <lineage>
        <taxon>Eukaryota</taxon>
        <taxon>Viridiplantae</taxon>
        <taxon>Streptophyta</taxon>
        <taxon>Embryophyta</taxon>
        <taxon>Tracheophyta</taxon>
        <taxon>Spermatophyta</taxon>
        <taxon>Magnoliopsida</taxon>
        <taxon>eudicotyledons</taxon>
        <taxon>Gunneridae</taxon>
        <taxon>Pentapetalae</taxon>
        <taxon>rosids</taxon>
        <taxon>fabids</taxon>
        <taxon>Fabales</taxon>
        <taxon>Fabaceae</taxon>
        <taxon>Papilionoideae</taxon>
        <taxon>50 kb inversion clade</taxon>
        <taxon>NPAAA clade</taxon>
        <taxon>indigoferoid/millettioid clade</taxon>
        <taxon>Phaseoleae</taxon>
        <taxon>Vigna</taxon>
    </lineage>
</organism>
<keyword evidence="2" id="KW-1185">Reference proteome</keyword>
<proteinExistence type="predicted"/>
<accession>A0A4D6LKV7</accession>
<protein>
    <submittedName>
        <fullName evidence="1">Uncharacterized protein</fullName>
    </submittedName>
</protein>
<reference evidence="1 2" key="1">
    <citation type="submission" date="2019-04" db="EMBL/GenBank/DDBJ databases">
        <title>An improved genome assembly and genetic linkage map for asparagus bean, Vigna unguiculata ssp. sesquipedialis.</title>
        <authorList>
            <person name="Xia Q."/>
            <person name="Zhang R."/>
            <person name="Dong Y."/>
        </authorList>
    </citation>
    <scope>NUCLEOTIDE SEQUENCE [LARGE SCALE GENOMIC DNA]</scope>
    <source>
        <tissue evidence="1">Leaf</tissue>
    </source>
</reference>
<gene>
    <name evidence="1" type="ORF">DEO72_LG4g157</name>
</gene>
<name>A0A4D6LKV7_VIGUN</name>
<dbReference type="AlphaFoldDB" id="A0A4D6LKV7"/>
<dbReference type="EMBL" id="CP039348">
    <property type="protein sequence ID" value="QCD89217.1"/>
    <property type="molecule type" value="Genomic_DNA"/>
</dbReference>
<sequence>MRSPFFLSRLVVQTIGVPVNKALMLKSVQVRSGFTSWFIRLTNRPYCCPLIVGQEWQIMDSIFRHLH</sequence>
<evidence type="ECO:0000313" key="2">
    <source>
        <dbReference type="Proteomes" id="UP000501690"/>
    </source>
</evidence>
<evidence type="ECO:0000313" key="1">
    <source>
        <dbReference type="EMBL" id="QCD89217.1"/>
    </source>
</evidence>